<evidence type="ECO:0000256" key="1">
    <source>
        <dbReference type="ARBA" id="ARBA00022737"/>
    </source>
</evidence>
<dbReference type="InterPro" id="IPR002110">
    <property type="entry name" value="Ankyrin_rpt"/>
</dbReference>
<evidence type="ECO:0000256" key="4">
    <source>
        <dbReference type="SAM" id="MobiDB-lite"/>
    </source>
</evidence>
<evidence type="ECO:0000259" key="5">
    <source>
        <dbReference type="SMART" id="SM01349"/>
    </source>
</evidence>
<feature type="compositionally biased region" description="Basic residues" evidence="4">
    <location>
        <begin position="684"/>
        <end position="694"/>
    </location>
</feature>
<dbReference type="AlphaFoldDB" id="A0AAD5QB32"/>
<dbReference type="SUPFAM" id="SSF48403">
    <property type="entry name" value="Ankyrin repeat"/>
    <property type="match status" value="1"/>
</dbReference>
<feature type="domain" description="TOG" evidence="5">
    <location>
        <begin position="132"/>
        <end position="397"/>
    </location>
</feature>
<evidence type="ECO:0000313" key="6">
    <source>
        <dbReference type="EMBL" id="KAJ0401477.1"/>
    </source>
</evidence>
<keyword evidence="7" id="KW-1185">Reference proteome</keyword>
<sequence length="694" mass="76319">MAQTVGAGISHKELFHAAQQNDFQTVSDYLQAILQDPKDDNGAPRKPREVVRGLIEQKTRNTLLHYACDNGNVDACKYLLMCDGMADAFLNEPNAFGHTPLFYAASNGRLQLVKWLISNGADIDMDYSDRGDVKPREDDLGIFSPLQIACFKGHEDVVNFLVDANGKLSGDKALPKTAETLRILSEVVELGLNDTVARVFQCTLRLCQIVAVEFVPAMGAEMSRLDGFLERTANAALVKLGDTKQRLRADCVTLLHSLASLQHIGQARLCRILTSQFRQLSESSNVVSSSPLVAAELFNLFATLIRDGFSASSSSNPAIHHPDLPPILNLLLPAFENKHVDIRNAAIEAYIAVYEVTNGGADGRQPLNLQGFLAQVKPAIRETITRKVVQIAKNMPNASVADDAGPEKHGADSARQQPLALDINKLKHLCSDEITKQLTSPLASQRCVGVAQLMQMLCESPRNARFKVRSASRRILTHLKATSPEQVQRFIQDECSPSLQRRIQPLLADEDEEDNNHADHFGAEDTTVVRGSRASHIRRVAALRPPRSVPVEEKSMEVDVFPPPHSAPGRSRRSLHQAEDESNDGDYVVKQRDERDDERRRPSKDAPNQSQQPIWLDQAPRKKSSSSLVHGEPGAIRFDSGDTPELGAAVGGGAANLVKMRRRSSVRSQNNDDGDDSGPSAHARPSHSHLHRVY</sequence>
<dbReference type="EMBL" id="JAKCXM010000127">
    <property type="protein sequence ID" value="KAJ0401477.1"/>
    <property type="molecule type" value="Genomic_DNA"/>
</dbReference>
<keyword evidence="2 3" id="KW-0040">ANK repeat</keyword>
<evidence type="ECO:0000313" key="7">
    <source>
        <dbReference type="Proteomes" id="UP001209570"/>
    </source>
</evidence>
<comment type="caution">
    <text evidence="6">The sequence shown here is derived from an EMBL/GenBank/DDBJ whole genome shotgun (WGS) entry which is preliminary data.</text>
</comment>
<dbReference type="Pfam" id="PF00023">
    <property type="entry name" value="Ank"/>
    <property type="match status" value="1"/>
</dbReference>
<feature type="repeat" description="ANK" evidence="3">
    <location>
        <begin position="96"/>
        <end position="128"/>
    </location>
</feature>
<dbReference type="PROSITE" id="PS50088">
    <property type="entry name" value="ANK_REPEAT"/>
    <property type="match status" value="1"/>
</dbReference>
<keyword evidence="1" id="KW-0677">Repeat</keyword>
<gene>
    <name evidence="6" type="ORF">P43SY_000082</name>
</gene>
<dbReference type="Pfam" id="PF21040">
    <property type="entry name" value="CEP104-like_TOG"/>
    <property type="match status" value="1"/>
</dbReference>
<dbReference type="InterPro" id="IPR034085">
    <property type="entry name" value="TOG"/>
</dbReference>
<dbReference type="InterPro" id="IPR011989">
    <property type="entry name" value="ARM-like"/>
</dbReference>
<feature type="region of interest" description="Disordered" evidence="4">
    <location>
        <begin position="512"/>
        <end position="533"/>
    </location>
</feature>
<feature type="region of interest" description="Disordered" evidence="4">
    <location>
        <begin position="548"/>
        <end position="694"/>
    </location>
</feature>
<name>A0AAD5QB32_PYTIN</name>
<dbReference type="PROSITE" id="PS50297">
    <property type="entry name" value="ANK_REP_REGION"/>
    <property type="match status" value="1"/>
</dbReference>
<accession>A0AAD5QB32</accession>
<dbReference type="Gene3D" id="1.25.40.20">
    <property type="entry name" value="Ankyrin repeat-containing domain"/>
    <property type="match status" value="1"/>
</dbReference>
<dbReference type="Pfam" id="PF12796">
    <property type="entry name" value="Ank_2"/>
    <property type="match status" value="1"/>
</dbReference>
<evidence type="ECO:0000256" key="2">
    <source>
        <dbReference type="ARBA" id="ARBA00023043"/>
    </source>
</evidence>
<dbReference type="PANTHER" id="PTHR24126">
    <property type="entry name" value="ANKYRIN REPEAT, PH AND SEC7 DOMAIN CONTAINING PROTEIN SECG-RELATED"/>
    <property type="match status" value="1"/>
</dbReference>
<dbReference type="Gene3D" id="1.25.10.10">
    <property type="entry name" value="Leucine-rich Repeat Variant"/>
    <property type="match status" value="1"/>
</dbReference>
<dbReference type="SMART" id="SM01349">
    <property type="entry name" value="TOG"/>
    <property type="match status" value="1"/>
</dbReference>
<organism evidence="6 7">
    <name type="scientific">Pythium insidiosum</name>
    <name type="common">Pythiosis disease agent</name>
    <dbReference type="NCBI Taxonomy" id="114742"/>
    <lineage>
        <taxon>Eukaryota</taxon>
        <taxon>Sar</taxon>
        <taxon>Stramenopiles</taxon>
        <taxon>Oomycota</taxon>
        <taxon>Peronosporomycetes</taxon>
        <taxon>Pythiales</taxon>
        <taxon>Pythiaceae</taxon>
        <taxon>Pythium</taxon>
    </lineage>
</organism>
<feature type="compositionally biased region" description="Basic and acidic residues" evidence="4">
    <location>
        <begin position="587"/>
        <end position="604"/>
    </location>
</feature>
<dbReference type="SUPFAM" id="SSF48371">
    <property type="entry name" value="ARM repeat"/>
    <property type="match status" value="1"/>
</dbReference>
<reference evidence="6" key="1">
    <citation type="submission" date="2021-12" db="EMBL/GenBank/DDBJ databases">
        <title>Prjna785345.</title>
        <authorList>
            <person name="Rujirawat T."/>
            <person name="Krajaejun T."/>
        </authorList>
    </citation>
    <scope>NUCLEOTIDE SEQUENCE</scope>
    <source>
        <strain evidence="6">Pi057C3</strain>
    </source>
</reference>
<dbReference type="SMART" id="SM00248">
    <property type="entry name" value="ANK"/>
    <property type="match status" value="3"/>
</dbReference>
<evidence type="ECO:0000256" key="3">
    <source>
        <dbReference type="PROSITE-ProRule" id="PRU00023"/>
    </source>
</evidence>
<protein>
    <recommendedName>
        <fullName evidence="5">TOG domain-containing protein</fullName>
    </recommendedName>
</protein>
<proteinExistence type="predicted"/>
<dbReference type="InterPro" id="IPR016024">
    <property type="entry name" value="ARM-type_fold"/>
</dbReference>
<dbReference type="Proteomes" id="UP001209570">
    <property type="component" value="Unassembled WGS sequence"/>
</dbReference>
<dbReference type="PANTHER" id="PTHR24126:SF14">
    <property type="entry name" value="ANK_REP_REGION DOMAIN-CONTAINING PROTEIN"/>
    <property type="match status" value="1"/>
</dbReference>
<dbReference type="InterPro" id="IPR036770">
    <property type="entry name" value="Ankyrin_rpt-contain_sf"/>
</dbReference>